<dbReference type="Proteomes" id="UP000004994">
    <property type="component" value="Chromosome 6"/>
</dbReference>
<evidence type="ECO:0000313" key="1">
    <source>
        <dbReference type="EnsemblPlants" id="Solyc06g071285.1.1"/>
    </source>
</evidence>
<proteinExistence type="predicted"/>
<accession>A0A3Q7H1E4</accession>
<dbReference type="InParanoid" id="A0A3Q7H1E4"/>
<reference evidence="1" key="2">
    <citation type="submission" date="2019-01" db="UniProtKB">
        <authorList>
            <consortium name="EnsemblPlants"/>
        </authorList>
    </citation>
    <scope>IDENTIFICATION</scope>
    <source>
        <strain evidence="1">cv. Heinz 1706</strain>
    </source>
</reference>
<protein>
    <submittedName>
        <fullName evidence="1">Uncharacterized protein</fullName>
    </submittedName>
</protein>
<reference evidence="1" key="1">
    <citation type="journal article" date="2012" name="Nature">
        <title>The tomato genome sequence provides insights into fleshy fruit evolution.</title>
        <authorList>
            <consortium name="Tomato Genome Consortium"/>
        </authorList>
    </citation>
    <scope>NUCLEOTIDE SEQUENCE [LARGE SCALE GENOMIC DNA]</scope>
    <source>
        <strain evidence="1">cv. Heinz 1706</strain>
    </source>
</reference>
<sequence length="83" mass="9609">MKNISGEPIPLVLVLMEDIKMQVYIKILGKQESSKAIQRLQKSMAHFLYISSNHQKLKYPFPLYLHSISLSSIFLQGFLKTKQ</sequence>
<organism evidence="1">
    <name type="scientific">Solanum lycopersicum</name>
    <name type="common">Tomato</name>
    <name type="synonym">Lycopersicon esculentum</name>
    <dbReference type="NCBI Taxonomy" id="4081"/>
    <lineage>
        <taxon>Eukaryota</taxon>
        <taxon>Viridiplantae</taxon>
        <taxon>Streptophyta</taxon>
        <taxon>Embryophyta</taxon>
        <taxon>Tracheophyta</taxon>
        <taxon>Spermatophyta</taxon>
        <taxon>Magnoliopsida</taxon>
        <taxon>eudicotyledons</taxon>
        <taxon>Gunneridae</taxon>
        <taxon>Pentapetalae</taxon>
        <taxon>asterids</taxon>
        <taxon>lamiids</taxon>
        <taxon>Solanales</taxon>
        <taxon>Solanaceae</taxon>
        <taxon>Solanoideae</taxon>
        <taxon>Solaneae</taxon>
        <taxon>Solanum</taxon>
        <taxon>Solanum subgen. Lycopersicon</taxon>
    </lineage>
</organism>
<dbReference type="EnsemblPlants" id="Solyc06g071285.1.1">
    <property type="protein sequence ID" value="Solyc06g071285.1.1"/>
    <property type="gene ID" value="Solyc06g071285.1"/>
</dbReference>
<keyword evidence="2" id="KW-1185">Reference proteome</keyword>
<dbReference type="Gramene" id="Solyc06g071285.1.1">
    <property type="protein sequence ID" value="Solyc06g071285.1.1"/>
    <property type="gene ID" value="Solyc06g071285.1"/>
</dbReference>
<name>A0A3Q7H1E4_SOLLC</name>
<dbReference type="AlphaFoldDB" id="A0A3Q7H1E4"/>
<evidence type="ECO:0000313" key="2">
    <source>
        <dbReference type="Proteomes" id="UP000004994"/>
    </source>
</evidence>